<name>A0ABM0UXW8_CAMSA</name>
<evidence type="ECO:0000256" key="1">
    <source>
        <dbReference type="SAM" id="MobiDB-lite"/>
    </source>
</evidence>
<dbReference type="GeneID" id="104730464"/>
<organism evidence="2 3">
    <name type="scientific">Camelina sativa</name>
    <name type="common">False flax</name>
    <name type="synonym">Myagrum sativum</name>
    <dbReference type="NCBI Taxonomy" id="90675"/>
    <lineage>
        <taxon>Eukaryota</taxon>
        <taxon>Viridiplantae</taxon>
        <taxon>Streptophyta</taxon>
        <taxon>Embryophyta</taxon>
        <taxon>Tracheophyta</taxon>
        <taxon>Spermatophyta</taxon>
        <taxon>Magnoliopsida</taxon>
        <taxon>eudicotyledons</taxon>
        <taxon>Gunneridae</taxon>
        <taxon>Pentapetalae</taxon>
        <taxon>rosids</taxon>
        <taxon>malvids</taxon>
        <taxon>Brassicales</taxon>
        <taxon>Brassicaceae</taxon>
        <taxon>Camelineae</taxon>
        <taxon>Camelina</taxon>
    </lineage>
</organism>
<dbReference type="RefSeq" id="XP_010447935.1">
    <property type="nucleotide sequence ID" value="XM_010449633.2"/>
</dbReference>
<dbReference type="InterPro" id="IPR053234">
    <property type="entry name" value="RPM1_Interactor"/>
</dbReference>
<dbReference type="PANTHER" id="PTHR33443">
    <property type="entry name" value="ZGC:112980"/>
    <property type="match status" value="1"/>
</dbReference>
<reference evidence="2" key="1">
    <citation type="journal article" date="2014" name="Nat. Commun.">
        <title>The emerging biofuel crop Camelina sativa retains a highly undifferentiated hexaploid genome structure.</title>
        <authorList>
            <person name="Kagale S."/>
            <person name="Koh C."/>
            <person name="Nixon J."/>
            <person name="Bollina V."/>
            <person name="Clarke W.E."/>
            <person name="Tuteja R."/>
            <person name="Spillane C."/>
            <person name="Robinson S.J."/>
            <person name="Links M.G."/>
            <person name="Clarke C."/>
            <person name="Higgins E.E."/>
            <person name="Huebert T."/>
            <person name="Sharpe A.G."/>
            <person name="Parkin I.A."/>
        </authorList>
    </citation>
    <scope>NUCLEOTIDE SEQUENCE [LARGE SCALE GENOMIC DNA]</scope>
    <source>
        <strain evidence="2">cv. DH55</strain>
    </source>
</reference>
<evidence type="ECO:0000313" key="2">
    <source>
        <dbReference type="Proteomes" id="UP000694864"/>
    </source>
</evidence>
<accession>A0ABM0UXW8</accession>
<sequence length="424" mass="46979">MTSMNHIVVDISSDEEDDDKRVVYSGSFDGILDFSDEKPKSTDLSHLMVKNKDGDDDDCVILDCDPTAKENVVDTCGTDEVLVVGQKGEIACRDFPHPRHACAKYPFNSTLHEQFCEMCHCYVCDTRAPCTYWLSSFSILDHCHANDKDQMWNNQRESLRTGKILPRLVSKPALTKVQCKRVSRPLSLPMPRNSSTPVTQSGIQACSTTTTKVATHPNVYTYTRRGHGTRQSKTTLLKHPGSQPRDVQSLPKNRGGGGSYNGNPSPQAVPSVPLRTRRLSIGVSHPENNGVQNIAQGLQAMFKAYKQLPVTHGPPTASQDNSQQRIVTGYVSNLSVSHMKEMARHFNRNMYSGNVQTNVVPSMTPNPPAANQQQQQQKQSGTSNDKLLSEFEDWLLDDSSMVCPLSGQDNATTAAFDFETFLNK</sequence>
<protein>
    <submittedName>
        <fullName evidence="3">Uncharacterized protein LOC104730464</fullName>
    </submittedName>
</protein>
<dbReference type="Proteomes" id="UP000694864">
    <property type="component" value="Chromosome 12"/>
</dbReference>
<dbReference type="PANTHER" id="PTHR33443:SF30">
    <property type="entry name" value="SARCOSINE DEHYDROGENASE-2C PROTEIN"/>
    <property type="match status" value="1"/>
</dbReference>
<gene>
    <name evidence="3" type="primary">LOC104730464</name>
</gene>
<proteinExistence type="predicted"/>
<keyword evidence="2" id="KW-1185">Reference proteome</keyword>
<evidence type="ECO:0000313" key="3">
    <source>
        <dbReference type="RefSeq" id="XP_010447935.1"/>
    </source>
</evidence>
<reference evidence="3" key="2">
    <citation type="submission" date="2025-08" db="UniProtKB">
        <authorList>
            <consortium name="RefSeq"/>
        </authorList>
    </citation>
    <scope>IDENTIFICATION</scope>
    <source>
        <tissue evidence="3">Leaf</tissue>
    </source>
</reference>
<feature type="region of interest" description="Disordered" evidence="1">
    <location>
        <begin position="222"/>
        <end position="271"/>
    </location>
</feature>
<feature type="region of interest" description="Disordered" evidence="1">
    <location>
        <begin position="356"/>
        <end position="384"/>
    </location>
</feature>